<accession>A0A5Q2F404</accession>
<evidence type="ECO:0000313" key="1">
    <source>
        <dbReference type="EMBL" id="QGF19666.1"/>
    </source>
</evidence>
<dbReference type="InterPro" id="IPR058243">
    <property type="entry name" value="Phage_VG64"/>
</dbReference>
<sequence>MHCNWRMISAAWQWILNVRRRAMLKGIKAAVIMGMLALVGCDSASNVASRNLSTASDNFEIQRRFVFYNGITGDYILTIEGLCSKDNSSTDKTLGVVCKVGPAQYKKHMLGLSDNVTWFMEQLEPGNVSEYRYRVVFKPSVIIPDIEVK</sequence>
<reference evidence="1 2" key="1">
    <citation type="submission" date="2019-08" db="EMBL/GenBank/DDBJ databases">
        <title>Phage-based cocktail containing Podoviridae and Myoviridae bacteriophages inhibit growth of Pectobacterium spp. under in vitro and in vivo conditions.</title>
        <authorList>
            <person name="Zaczek-Moczydlowska M."/>
            <person name="Young G.K."/>
            <person name="Trudgett J."/>
            <person name="Fleming C.C."/>
            <person name="Campbell K."/>
            <person name="OHanlon R."/>
        </authorList>
    </citation>
    <scope>NUCLEOTIDE SEQUENCE [LARGE SCALE GENOMIC DNA]</scope>
</reference>
<proteinExistence type="predicted"/>
<keyword evidence="2" id="KW-1185">Reference proteome</keyword>
<dbReference type="EMBL" id="MN271656">
    <property type="protein sequence ID" value="QGF19666.1"/>
    <property type="molecule type" value="Genomic_DNA"/>
</dbReference>
<protein>
    <submittedName>
        <fullName evidence="1">Uncharacterized protein</fullName>
    </submittedName>
</protein>
<dbReference type="Proteomes" id="UP000355363">
    <property type="component" value="Segment"/>
</dbReference>
<gene>
    <name evidence="1" type="ORF">MA2_07</name>
</gene>
<evidence type="ECO:0000313" key="2">
    <source>
        <dbReference type="Proteomes" id="UP000355363"/>
    </source>
</evidence>
<dbReference type="Pfam" id="PF25682">
    <property type="entry name" value="Phage_VG64"/>
    <property type="match status" value="1"/>
</dbReference>
<organism evidence="1 2">
    <name type="scientific">Pectobacterium phage MA2</name>
    <dbReference type="NCBI Taxonomy" id="2608298"/>
    <lineage>
        <taxon>Viruses</taxon>
        <taxon>Duplodnaviria</taxon>
        <taxon>Heunggongvirae</taxon>
        <taxon>Uroviricota</taxon>
        <taxon>Caudoviricetes</taxon>
        <taxon>Autographivirales</taxon>
        <taxon>Autoscriptoviridae</taxon>
        <taxon>Corkvirinae</taxon>
        <taxon>Kotilavirus</taxon>
        <taxon>Kotilavirus MA2</taxon>
    </lineage>
</organism>
<name>A0A5Q2F404_9CAUD</name>